<reference evidence="1 2" key="1">
    <citation type="journal article" date="2017" name="Genome Biol.">
        <title>New reference genome sequences of hot pepper reveal the massive evolution of plant disease-resistance genes by retroduplication.</title>
        <authorList>
            <person name="Kim S."/>
            <person name="Park J."/>
            <person name="Yeom S.I."/>
            <person name="Kim Y.M."/>
            <person name="Seo E."/>
            <person name="Kim K.T."/>
            <person name="Kim M.S."/>
            <person name="Lee J.M."/>
            <person name="Cheong K."/>
            <person name="Shin H.S."/>
            <person name="Kim S.B."/>
            <person name="Han K."/>
            <person name="Lee J."/>
            <person name="Park M."/>
            <person name="Lee H.A."/>
            <person name="Lee H.Y."/>
            <person name="Lee Y."/>
            <person name="Oh S."/>
            <person name="Lee J.H."/>
            <person name="Choi E."/>
            <person name="Choi E."/>
            <person name="Lee S.E."/>
            <person name="Jeon J."/>
            <person name="Kim H."/>
            <person name="Choi G."/>
            <person name="Song H."/>
            <person name="Lee J."/>
            <person name="Lee S.C."/>
            <person name="Kwon J.K."/>
            <person name="Lee H.Y."/>
            <person name="Koo N."/>
            <person name="Hong Y."/>
            <person name="Kim R.W."/>
            <person name="Kang W.H."/>
            <person name="Huh J.H."/>
            <person name="Kang B.C."/>
            <person name="Yang T.J."/>
            <person name="Lee Y.H."/>
            <person name="Bennetzen J.L."/>
            <person name="Choi D."/>
        </authorList>
    </citation>
    <scope>NUCLEOTIDE SEQUENCE [LARGE SCALE GENOMIC DNA]</scope>
    <source>
        <strain evidence="2">cv. PBC81</strain>
    </source>
</reference>
<protein>
    <submittedName>
        <fullName evidence="1">Deoxyhypusine hydroxylase</fullName>
    </submittedName>
</protein>
<dbReference type="STRING" id="33114.A0A2G2W0R6"/>
<reference evidence="2" key="2">
    <citation type="journal article" date="2017" name="J. Anim. Genet.">
        <title>Multiple reference genome sequences of hot pepper reveal the massive evolution of plant disease resistance genes by retroduplication.</title>
        <authorList>
            <person name="Kim S."/>
            <person name="Park J."/>
            <person name="Yeom S.-I."/>
            <person name="Kim Y.-M."/>
            <person name="Seo E."/>
            <person name="Kim K.-T."/>
            <person name="Kim M.-S."/>
            <person name="Lee J.M."/>
            <person name="Cheong K."/>
            <person name="Shin H.-S."/>
            <person name="Kim S.-B."/>
            <person name="Han K."/>
            <person name="Lee J."/>
            <person name="Park M."/>
            <person name="Lee H.-A."/>
            <person name="Lee H.-Y."/>
            <person name="Lee Y."/>
            <person name="Oh S."/>
            <person name="Lee J.H."/>
            <person name="Choi E."/>
            <person name="Choi E."/>
            <person name="Lee S.E."/>
            <person name="Jeon J."/>
            <person name="Kim H."/>
            <person name="Choi G."/>
            <person name="Song H."/>
            <person name="Lee J."/>
            <person name="Lee S.-C."/>
            <person name="Kwon J.-K."/>
            <person name="Lee H.-Y."/>
            <person name="Koo N."/>
            <person name="Hong Y."/>
            <person name="Kim R.W."/>
            <person name="Kang W.-H."/>
            <person name="Huh J.H."/>
            <person name="Kang B.-C."/>
            <person name="Yang T.-J."/>
            <person name="Lee Y.-H."/>
            <person name="Bennetzen J.L."/>
            <person name="Choi D."/>
        </authorList>
    </citation>
    <scope>NUCLEOTIDE SEQUENCE [LARGE SCALE GENOMIC DNA]</scope>
    <source>
        <strain evidence="2">cv. PBC81</strain>
    </source>
</reference>
<dbReference type="AlphaFoldDB" id="A0A2G2W0R6"/>
<gene>
    <name evidence="1" type="ORF">CQW23_22366</name>
</gene>
<evidence type="ECO:0000313" key="1">
    <source>
        <dbReference type="EMBL" id="PHT38793.1"/>
    </source>
</evidence>
<dbReference type="OrthoDB" id="421002at2759"/>
<dbReference type="Proteomes" id="UP000224567">
    <property type="component" value="Unassembled WGS sequence"/>
</dbReference>
<dbReference type="EMBL" id="MLFT02000009">
    <property type="protein sequence ID" value="PHT38793.1"/>
    <property type="molecule type" value="Genomic_DNA"/>
</dbReference>
<name>A0A2G2W0R6_CAPBA</name>
<accession>A0A2G2W0R6</accession>
<keyword evidence="2" id="KW-1185">Reference proteome</keyword>
<comment type="caution">
    <text evidence="1">The sequence shown here is derived from an EMBL/GenBank/DDBJ whole genome shotgun (WGS) entry which is preliminary data.</text>
</comment>
<organism evidence="1 2">
    <name type="scientific">Capsicum baccatum</name>
    <name type="common">Peruvian pepper</name>
    <dbReference type="NCBI Taxonomy" id="33114"/>
    <lineage>
        <taxon>Eukaryota</taxon>
        <taxon>Viridiplantae</taxon>
        <taxon>Streptophyta</taxon>
        <taxon>Embryophyta</taxon>
        <taxon>Tracheophyta</taxon>
        <taxon>Spermatophyta</taxon>
        <taxon>Magnoliopsida</taxon>
        <taxon>eudicotyledons</taxon>
        <taxon>Gunneridae</taxon>
        <taxon>Pentapetalae</taxon>
        <taxon>asterids</taxon>
        <taxon>lamiids</taxon>
        <taxon>Solanales</taxon>
        <taxon>Solanaceae</taxon>
        <taxon>Solanoideae</taxon>
        <taxon>Capsiceae</taxon>
        <taxon>Capsicum</taxon>
    </lineage>
</organism>
<proteinExistence type="predicted"/>
<sequence>MYKHYAALFALRNNGGEETISATIESLGLKSALLRHEVAYSSKSTNNVVVVQGGDGGQGREKSRGGAQGWEWLVDVVVVMVGEGRWKRGWLDVMVVVLGRGDSGAG</sequence>
<evidence type="ECO:0000313" key="2">
    <source>
        <dbReference type="Proteomes" id="UP000224567"/>
    </source>
</evidence>